<dbReference type="OrthoDB" id="10060499at2759"/>
<dbReference type="PANTHER" id="PTHR11093">
    <property type="entry name" value="RUVB-RELATED REPTIN AND PONTIN"/>
    <property type="match status" value="1"/>
</dbReference>
<dbReference type="CDD" id="cd03762">
    <property type="entry name" value="proteasome_beta_type_6"/>
    <property type="match status" value="1"/>
</dbReference>
<keyword evidence="5" id="KW-1185">Reference proteome</keyword>
<dbReference type="RefSeq" id="XP_002774336.1">
    <property type="nucleotide sequence ID" value="XM_002774290.1"/>
</dbReference>
<dbReference type="InterPro" id="IPR027417">
    <property type="entry name" value="P-loop_NTPase"/>
</dbReference>
<dbReference type="AlphaFoldDB" id="C5LAS5"/>
<feature type="compositionally biased region" description="Polar residues" evidence="2">
    <location>
        <begin position="1"/>
        <end position="16"/>
    </location>
</feature>
<sequence>MKIEEVQSTVHSTRIASHSHVKGLGLKPDGTAEPIASGLVGQEKAREAAGVVVDLIKSRKMAGRALLMAGAPGTGKTAIALAIAHELGPKVPFCPMVGSEVYSSEVKKTEILMENCGYVANRVSRKVTRLHDRIFVCRSGSAADTQFLSSKVKYFLNAHANDLPLDRLPKVKTAANLMRLLAYNNKQYLTAGLIVAGWDQTEGPQVYSIPLGGTIIKQNIATGGSGSTYITGLVDHLYRPDMSREEAEDFVAKAVAHAMARDGSSGGVIRVTTVTEKDVAEKCLYADKIP</sequence>
<dbReference type="InterPro" id="IPR029055">
    <property type="entry name" value="Ntn_hydrolases_N"/>
</dbReference>
<dbReference type="GO" id="GO:0005839">
    <property type="term" value="C:proteasome core complex"/>
    <property type="evidence" value="ECO:0007669"/>
    <property type="project" value="InterPro"/>
</dbReference>
<evidence type="ECO:0000256" key="1">
    <source>
        <dbReference type="RuleBase" id="RU363048"/>
    </source>
</evidence>
<dbReference type="InParanoid" id="C5LAS5"/>
<keyword evidence="1" id="KW-0347">Helicase</keyword>
<keyword evidence="1" id="KW-0067">ATP-binding</keyword>
<protein>
    <recommendedName>
        <fullName evidence="1">RuvB-like helicase</fullName>
        <ecNumber evidence="1">3.6.4.12</ecNumber>
    </recommendedName>
</protein>
<keyword evidence="4" id="KW-0647">Proteasome</keyword>
<dbReference type="EC" id="3.6.4.12" evidence="1"/>
<keyword evidence="1" id="KW-0378">Hydrolase</keyword>
<dbReference type="SUPFAM" id="SSF56235">
    <property type="entry name" value="N-terminal nucleophile aminohydrolases (Ntn hydrolases)"/>
    <property type="match status" value="1"/>
</dbReference>
<dbReference type="InterPro" id="IPR027238">
    <property type="entry name" value="RuvB-like"/>
</dbReference>
<dbReference type="GO" id="GO:0051603">
    <property type="term" value="P:proteolysis involved in protein catabolic process"/>
    <property type="evidence" value="ECO:0007669"/>
    <property type="project" value="InterPro"/>
</dbReference>
<dbReference type="EMBL" id="GG680784">
    <property type="protein sequence ID" value="EER06152.1"/>
    <property type="molecule type" value="Genomic_DNA"/>
</dbReference>
<dbReference type="SUPFAM" id="SSF52540">
    <property type="entry name" value="P-loop containing nucleoside triphosphate hydrolases"/>
    <property type="match status" value="1"/>
</dbReference>
<comment type="catalytic activity">
    <reaction evidence="1">
        <text>ATP + H2O = ADP + phosphate + H(+)</text>
        <dbReference type="Rhea" id="RHEA:13065"/>
        <dbReference type="ChEBI" id="CHEBI:15377"/>
        <dbReference type="ChEBI" id="CHEBI:15378"/>
        <dbReference type="ChEBI" id="CHEBI:30616"/>
        <dbReference type="ChEBI" id="CHEBI:43474"/>
        <dbReference type="ChEBI" id="CHEBI:456216"/>
        <dbReference type="EC" id="3.6.4.12"/>
    </reaction>
</comment>
<dbReference type="Pfam" id="PF00227">
    <property type="entry name" value="Proteasome"/>
    <property type="match status" value="1"/>
</dbReference>
<proteinExistence type="inferred from homology"/>
<dbReference type="InterPro" id="IPR023333">
    <property type="entry name" value="Proteasome_suB-type"/>
</dbReference>
<evidence type="ECO:0000313" key="4">
    <source>
        <dbReference type="EMBL" id="EER06152.1"/>
    </source>
</evidence>
<keyword evidence="1" id="KW-0547">Nucleotide-binding</keyword>
<dbReference type="GO" id="GO:0016787">
    <property type="term" value="F:hydrolase activity"/>
    <property type="evidence" value="ECO:0007669"/>
    <property type="project" value="UniProtKB-KW"/>
</dbReference>
<keyword evidence="1" id="KW-0804">Transcription</keyword>
<dbReference type="GO" id="GO:0003678">
    <property type="term" value="F:DNA helicase activity"/>
    <property type="evidence" value="ECO:0007669"/>
    <property type="project" value="UniProtKB-EC"/>
</dbReference>
<name>C5LAS5_PERM5</name>
<dbReference type="GO" id="GO:0005524">
    <property type="term" value="F:ATP binding"/>
    <property type="evidence" value="ECO:0007669"/>
    <property type="project" value="UniProtKB-KW"/>
</dbReference>
<dbReference type="FunCoup" id="C5LAS5">
    <property type="interactions" value="835"/>
</dbReference>
<dbReference type="Proteomes" id="UP000007800">
    <property type="component" value="Unassembled WGS sequence"/>
</dbReference>
<feature type="domain" description="TIP49 P-loop" evidence="3">
    <location>
        <begin position="14"/>
        <end position="115"/>
    </location>
</feature>
<evidence type="ECO:0000259" key="3">
    <source>
        <dbReference type="Pfam" id="PF06068"/>
    </source>
</evidence>
<reference evidence="4 5" key="1">
    <citation type="submission" date="2008-07" db="EMBL/GenBank/DDBJ databases">
        <authorList>
            <person name="El-Sayed N."/>
            <person name="Caler E."/>
            <person name="Inman J."/>
            <person name="Amedeo P."/>
            <person name="Hass B."/>
            <person name="Wortman J."/>
        </authorList>
    </citation>
    <scope>NUCLEOTIDE SEQUENCE [LARGE SCALE GENOMIC DNA]</scope>
    <source>
        <strain evidence="5">ATCC 50983 / TXsc</strain>
    </source>
</reference>
<keyword evidence="1" id="KW-0539">Nucleus</keyword>
<dbReference type="InterPro" id="IPR010339">
    <property type="entry name" value="TIP49_P-loop"/>
</dbReference>
<dbReference type="PROSITE" id="PS51476">
    <property type="entry name" value="PROTEASOME_BETA_2"/>
    <property type="match status" value="1"/>
</dbReference>
<accession>C5LAS5</accession>
<evidence type="ECO:0000313" key="5">
    <source>
        <dbReference type="Proteomes" id="UP000007800"/>
    </source>
</evidence>
<comment type="similarity">
    <text evidence="1">Belongs to the RuvB family.</text>
</comment>
<feature type="region of interest" description="Disordered" evidence="2">
    <location>
        <begin position="1"/>
        <end position="27"/>
    </location>
</feature>
<evidence type="ECO:0000256" key="2">
    <source>
        <dbReference type="SAM" id="MobiDB-lite"/>
    </source>
</evidence>
<gene>
    <name evidence="4" type="ORF">Pmar_PMAR008283</name>
</gene>
<keyword evidence="1" id="KW-0805">Transcription regulation</keyword>
<dbReference type="InterPro" id="IPR001353">
    <property type="entry name" value="Proteasome_sua/b"/>
</dbReference>
<dbReference type="Gene3D" id="3.40.50.300">
    <property type="entry name" value="P-loop containing nucleotide triphosphate hydrolases"/>
    <property type="match status" value="1"/>
</dbReference>
<dbReference type="Pfam" id="PF06068">
    <property type="entry name" value="TIP49"/>
    <property type="match status" value="1"/>
</dbReference>
<dbReference type="GeneID" id="9064953"/>
<organism evidence="5">
    <name type="scientific">Perkinsus marinus (strain ATCC 50983 / TXsc)</name>
    <dbReference type="NCBI Taxonomy" id="423536"/>
    <lineage>
        <taxon>Eukaryota</taxon>
        <taxon>Sar</taxon>
        <taxon>Alveolata</taxon>
        <taxon>Perkinsozoa</taxon>
        <taxon>Perkinsea</taxon>
        <taxon>Perkinsida</taxon>
        <taxon>Perkinsidae</taxon>
        <taxon>Perkinsus</taxon>
    </lineage>
</organism>